<dbReference type="Proteomes" id="UP000530564">
    <property type="component" value="Unassembled WGS sequence"/>
</dbReference>
<accession>A0A839ZYE5</accession>
<organism evidence="2 3">
    <name type="scientific">Phenylobacterium haematophilum</name>
    <dbReference type="NCBI Taxonomy" id="98513"/>
    <lineage>
        <taxon>Bacteria</taxon>
        <taxon>Pseudomonadati</taxon>
        <taxon>Pseudomonadota</taxon>
        <taxon>Alphaproteobacteria</taxon>
        <taxon>Caulobacterales</taxon>
        <taxon>Caulobacteraceae</taxon>
        <taxon>Phenylobacterium</taxon>
    </lineage>
</organism>
<evidence type="ECO:0000256" key="1">
    <source>
        <dbReference type="SAM" id="SignalP"/>
    </source>
</evidence>
<comment type="caution">
    <text evidence="2">The sequence shown here is derived from an EMBL/GenBank/DDBJ whole genome shotgun (WGS) entry which is preliminary data.</text>
</comment>
<keyword evidence="1" id="KW-0732">Signal</keyword>
<dbReference type="RefSeq" id="WP_183771763.1">
    <property type="nucleotide sequence ID" value="NZ_JACIDK010000002.1"/>
</dbReference>
<keyword evidence="3" id="KW-1185">Reference proteome</keyword>
<name>A0A839ZYE5_9CAUL</name>
<dbReference type="AlphaFoldDB" id="A0A839ZYE5"/>
<protein>
    <recommendedName>
        <fullName evidence="4">SH3 domain-containing protein</fullName>
    </recommendedName>
</protein>
<evidence type="ECO:0000313" key="3">
    <source>
        <dbReference type="Proteomes" id="UP000530564"/>
    </source>
</evidence>
<gene>
    <name evidence="2" type="ORF">GGQ61_001865</name>
</gene>
<evidence type="ECO:0008006" key="4">
    <source>
        <dbReference type="Google" id="ProtNLM"/>
    </source>
</evidence>
<feature type="chain" id="PRO_5032561595" description="SH3 domain-containing protein" evidence="1">
    <location>
        <begin position="23"/>
        <end position="131"/>
    </location>
</feature>
<reference evidence="2 3" key="1">
    <citation type="submission" date="2020-08" db="EMBL/GenBank/DDBJ databases">
        <title>Genomic Encyclopedia of Type Strains, Phase IV (KMG-IV): sequencing the most valuable type-strain genomes for metagenomic binning, comparative biology and taxonomic classification.</title>
        <authorList>
            <person name="Goeker M."/>
        </authorList>
    </citation>
    <scope>NUCLEOTIDE SEQUENCE [LARGE SCALE GENOMIC DNA]</scope>
    <source>
        <strain evidence="2 3">DSM 21793</strain>
    </source>
</reference>
<dbReference type="InterPro" id="IPR045500">
    <property type="entry name" value="DUF6491"/>
</dbReference>
<dbReference type="EMBL" id="JACIDK010000002">
    <property type="protein sequence ID" value="MBB3891148.1"/>
    <property type="molecule type" value="Genomic_DNA"/>
</dbReference>
<proteinExistence type="predicted"/>
<sequence length="131" mass="13608">MKTLIAALTGGAMLLGATLAAANPAPDAAAPQRPLGVDARIPFANSTGIRNFQADGDNALWIEGQRGEWYRAELFGPCIGLDHAMKVGFVTRGTSTLDRFGQVLVDGSKCQIASLVTSAPPPAKAKKTKAS</sequence>
<feature type="signal peptide" evidence="1">
    <location>
        <begin position="1"/>
        <end position="22"/>
    </location>
</feature>
<dbReference type="Pfam" id="PF20101">
    <property type="entry name" value="DUF6491"/>
    <property type="match status" value="1"/>
</dbReference>
<evidence type="ECO:0000313" key="2">
    <source>
        <dbReference type="EMBL" id="MBB3891148.1"/>
    </source>
</evidence>